<name>A0A061SCN8_9CHLO</name>
<protein>
    <submittedName>
        <fullName evidence="3">Uncharacterized protein</fullName>
    </submittedName>
</protein>
<proteinExistence type="predicted"/>
<sequence length="67" mass="7244">MAKTLLVTLTCLCLAALAASVASSSDVSWEGHDSERSDDFGPLRKDQDNRIRGDLEPFTCDGKNDEA</sequence>
<keyword evidence="2" id="KW-0732">Signal</keyword>
<evidence type="ECO:0000256" key="2">
    <source>
        <dbReference type="SAM" id="SignalP"/>
    </source>
</evidence>
<gene>
    <name evidence="3" type="ORF">TSPGSL018_6561</name>
</gene>
<feature type="chain" id="PRO_5001611136" evidence="2">
    <location>
        <begin position="24"/>
        <end position="67"/>
    </location>
</feature>
<feature type="non-terminal residue" evidence="3">
    <location>
        <position position="67"/>
    </location>
</feature>
<reference evidence="3" key="1">
    <citation type="submission" date="2014-05" db="EMBL/GenBank/DDBJ databases">
        <title>The transcriptome of the halophilic microalga Tetraselmis sp. GSL018 isolated from the Great Salt Lake, Utah.</title>
        <authorList>
            <person name="Jinkerson R.E."/>
            <person name="D'Adamo S."/>
            <person name="Posewitz M.C."/>
        </authorList>
    </citation>
    <scope>NUCLEOTIDE SEQUENCE</scope>
    <source>
        <strain evidence="3">GSL018</strain>
    </source>
</reference>
<evidence type="ECO:0000256" key="1">
    <source>
        <dbReference type="SAM" id="MobiDB-lite"/>
    </source>
</evidence>
<accession>A0A061SCN8</accession>
<evidence type="ECO:0000313" key="3">
    <source>
        <dbReference type="EMBL" id="JAC82053.1"/>
    </source>
</evidence>
<feature type="region of interest" description="Disordered" evidence="1">
    <location>
        <begin position="22"/>
        <end position="67"/>
    </location>
</feature>
<dbReference type="AlphaFoldDB" id="A0A061SCN8"/>
<feature type="compositionally biased region" description="Basic and acidic residues" evidence="1">
    <location>
        <begin position="29"/>
        <end position="55"/>
    </location>
</feature>
<organism evidence="3">
    <name type="scientific">Tetraselmis sp. GSL018</name>
    <dbReference type="NCBI Taxonomy" id="582737"/>
    <lineage>
        <taxon>Eukaryota</taxon>
        <taxon>Viridiplantae</taxon>
        <taxon>Chlorophyta</taxon>
        <taxon>core chlorophytes</taxon>
        <taxon>Chlorodendrophyceae</taxon>
        <taxon>Chlorodendrales</taxon>
        <taxon>Chlorodendraceae</taxon>
        <taxon>Tetraselmis</taxon>
    </lineage>
</organism>
<dbReference type="EMBL" id="GBEZ01003058">
    <property type="protein sequence ID" value="JAC82053.1"/>
    <property type="molecule type" value="Transcribed_RNA"/>
</dbReference>
<feature type="signal peptide" evidence="2">
    <location>
        <begin position="1"/>
        <end position="23"/>
    </location>
</feature>